<sequence length="136" mass="15092">MKKVYLVFLIFASLFIACEEDTFRDEEFSKEPPVELNYAETVNAFIGEAFNSGIPVVEAGGNKVFYAIEDVRAQGHEITYDEKQTFVIDATNGAITAPAGNTLSVDTYDFDIKVETIYAEAVFENGYSVTFETPAE</sequence>
<comment type="caution">
    <text evidence="1">The sequence shown here is derived from an EMBL/GenBank/DDBJ whole genome shotgun (WGS) entry which is preliminary data.</text>
</comment>
<reference evidence="1 2" key="1">
    <citation type="submission" date="2018-07" db="EMBL/GenBank/DDBJ databases">
        <title>Freshwater and sediment microbial communities from various areas in North America, analyzing microbe dynamics in response to fracking.</title>
        <authorList>
            <person name="Lamendella R."/>
        </authorList>
    </citation>
    <scope>NUCLEOTIDE SEQUENCE [LARGE SCALE GENOMIC DNA]</scope>
    <source>
        <strain evidence="1 2">160A</strain>
    </source>
</reference>
<protein>
    <submittedName>
        <fullName evidence="1">Uncharacterized protein</fullName>
    </submittedName>
</protein>
<dbReference type="RefSeq" id="WP_114436634.1">
    <property type="nucleotide sequence ID" value="NZ_QPIZ01000005.1"/>
</dbReference>
<evidence type="ECO:0000313" key="1">
    <source>
        <dbReference type="EMBL" id="RCW37600.1"/>
    </source>
</evidence>
<accession>A0A368VBA1</accession>
<keyword evidence="2" id="KW-1185">Reference proteome</keyword>
<proteinExistence type="predicted"/>
<name>A0A368VBA1_9BACT</name>
<organism evidence="1 2">
    <name type="scientific">Marinilabilia salmonicolor</name>
    <dbReference type="NCBI Taxonomy" id="989"/>
    <lineage>
        <taxon>Bacteria</taxon>
        <taxon>Pseudomonadati</taxon>
        <taxon>Bacteroidota</taxon>
        <taxon>Bacteroidia</taxon>
        <taxon>Marinilabiliales</taxon>
        <taxon>Marinilabiliaceae</taxon>
        <taxon>Marinilabilia</taxon>
    </lineage>
</organism>
<dbReference type="EMBL" id="QPIZ01000005">
    <property type="protein sequence ID" value="RCW37600.1"/>
    <property type="molecule type" value="Genomic_DNA"/>
</dbReference>
<dbReference type="PROSITE" id="PS51257">
    <property type="entry name" value="PROKAR_LIPOPROTEIN"/>
    <property type="match status" value="1"/>
</dbReference>
<dbReference type="Proteomes" id="UP000252733">
    <property type="component" value="Unassembled WGS sequence"/>
</dbReference>
<gene>
    <name evidence="1" type="ORF">DFO77_105109</name>
</gene>
<dbReference type="AlphaFoldDB" id="A0A368VBA1"/>
<evidence type="ECO:0000313" key="2">
    <source>
        <dbReference type="Proteomes" id="UP000252733"/>
    </source>
</evidence>